<reference evidence="10 11" key="1">
    <citation type="journal article" date="2016" name="Environ. Microbiol.">
        <title>Genomic resolution of a cold subsurface aquifer community provides metabolic insights for novel microbes adapted to high CO concentrations.</title>
        <authorList>
            <person name="Probst A.J."/>
            <person name="Castelle C.J."/>
            <person name="Singh A."/>
            <person name="Brown C.T."/>
            <person name="Anantharaman K."/>
            <person name="Sharon I."/>
            <person name="Hug L.A."/>
            <person name="Burstein D."/>
            <person name="Emerson J.B."/>
            <person name="Thomas B.C."/>
            <person name="Banfield J.F."/>
        </authorList>
    </citation>
    <scope>NUCLEOTIDE SEQUENCE [LARGE SCALE GENOMIC DNA]</scope>
    <source>
        <strain evidence="10">CG1_02_38_46</strain>
    </source>
</reference>
<dbReference type="GO" id="GO:0016020">
    <property type="term" value="C:membrane"/>
    <property type="evidence" value="ECO:0007669"/>
    <property type="project" value="TreeGrafter"/>
</dbReference>
<feature type="active site" description="Proton donor" evidence="6">
    <location>
        <position position="299"/>
    </location>
</feature>
<dbReference type="GO" id="GO:0030203">
    <property type="term" value="P:glycosaminoglycan metabolic process"/>
    <property type="evidence" value="ECO:0007669"/>
    <property type="project" value="TreeGrafter"/>
</dbReference>
<comment type="catalytic activity">
    <reaction evidence="1">
        <text>Hydrolysis of terminal non-reducing N-acetyl-D-hexosamine residues in N-acetyl-beta-D-hexosaminides.</text>
        <dbReference type="EC" id="3.2.1.52"/>
    </reaction>
</comment>
<dbReference type="STRING" id="1817893.AUJ66_02160"/>
<feature type="domain" description="Beta-hexosaminidase bacterial type N-terminal" evidence="9">
    <location>
        <begin position="3"/>
        <end position="125"/>
    </location>
</feature>
<organism evidence="10 11">
    <name type="scientific">Candidatus Desantisbacteria bacterium CG1_02_38_46</name>
    <dbReference type="NCBI Taxonomy" id="1817893"/>
    <lineage>
        <taxon>Bacteria</taxon>
        <taxon>Candidatus Desantisiibacteriota</taxon>
    </lineage>
</organism>
<accession>A0A1J4SEJ8</accession>
<dbReference type="InterPro" id="IPR029018">
    <property type="entry name" value="Hex-like_dom2"/>
</dbReference>
<dbReference type="Gene3D" id="3.30.379.10">
    <property type="entry name" value="Chitobiase/beta-hexosaminidase domain 2-like"/>
    <property type="match status" value="1"/>
</dbReference>
<evidence type="ECO:0000256" key="7">
    <source>
        <dbReference type="SAM" id="Coils"/>
    </source>
</evidence>
<evidence type="ECO:0000256" key="2">
    <source>
        <dbReference type="ARBA" id="ARBA00006285"/>
    </source>
</evidence>
<dbReference type="Gene3D" id="3.20.20.80">
    <property type="entry name" value="Glycosidases"/>
    <property type="match status" value="1"/>
</dbReference>
<evidence type="ECO:0000259" key="8">
    <source>
        <dbReference type="Pfam" id="PF00728"/>
    </source>
</evidence>
<evidence type="ECO:0000313" key="10">
    <source>
        <dbReference type="EMBL" id="OIN97857.1"/>
    </source>
</evidence>
<comment type="similarity">
    <text evidence="2">Belongs to the glycosyl hydrolase 20 family.</text>
</comment>
<evidence type="ECO:0000256" key="1">
    <source>
        <dbReference type="ARBA" id="ARBA00001231"/>
    </source>
</evidence>
<dbReference type="GO" id="GO:0004563">
    <property type="term" value="F:beta-N-acetylhexosaminidase activity"/>
    <property type="evidence" value="ECO:0007669"/>
    <property type="project" value="UniProtKB-EC"/>
</dbReference>
<keyword evidence="7" id="KW-0175">Coiled coil</keyword>
<dbReference type="PRINTS" id="PR00738">
    <property type="entry name" value="GLHYDRLASE20"/>
</dbReference>
<dbReference type="SUPFAM" id="SSF51445">
    <property type="entry name" value="(Trans)glycosidases"/>
    <property type="match status" value="1"/>
</dbReference>
<comment type="caution">
    <text evidence="10">The sequence shown here is derived from an EMBL/GenBank/DDBJ whole genome shotgun (WGS) entry which is preliminary data.</text>
</comment>
<dbReference type="Proteomes" id="UP000182278">
    <property type="component" value="Unassembled WGS sequence"/>
</dbReference>
<evidence type="ECO:0000256" key="4">
    <source>
        <dbReference type="ARBA" id="ARBA00022801"/>
    </source>
</evidence>
<feature type="domain" description="Glycoside hydrolase family 20 catalytic" evidence="8">
    <location>
        <begin position="128"/>
        <end position="397"/>
    </location>
</feature>
<sequence length="635" mass="74161">MLYLLPQVKKMEEKGGIFVLDPSCIYWREENEEMLLIAVEKLKEVLSAGWRYARISKNEKIEKGIEIKWNSLKIKGDEEYLLDISKERISIEAKTIKGAYYGIQTLIQIIEQKGYIIPCLKINDYPTYKVRGIHYDISQPAMVPKLKELYTLIDLISHFKINHLQLYMEHTFSYRNHPLIGYNASPLTAEDILKLDSYAKARGVELVPAIPSLGHMSDILCHYPYLSEDLGKGEYKDKSIFNPHPRERGWLEWLFGKGGLEQAWTISPSHPQAYSFIESLYSEILPLFSSNLFNVCCDEAVDLGKGQTYNLVQEKGEGRVRFEHLLKLREIAKKYGKRIMAWADIFLPYHHSKQFYKEFLSKIPKDIILLNWDYSREGSRFKYNKELKEAGLEYYVCPSTWSWGTFFPFTQLSFDNILGFARSGLENKASGFLNTQWADGAVSFFENSWYGILCGADISWNTEYEGKELPERFSVCFFKDKSEEVGKATVLLGETAETMNKWGVLPARLFFSSLEEIKDIYKIKIEEAEKVIENCKESLNIVKKVKIKENYKKEVLKYYEFASQIQIHLAKKVLFLIKNKLNKENISLLLKEVIDLRQRFEELWLEKYKKGELDTMVLPAFDHIINYYKTRKNQI</sequence>
<dbReference type="InterPro" id="IPR017853">
    <property type="entry name" value="GH"/>
</dbReference>
<dbReference type="PANTHER" id="PTHR22600:SF57">
    <property type="entry name" value="BETA-N-ACETYLHEXOSAMINIDASE"/>
    <property type="match status" value="1"/>
</dbReference>
<evidence type="ECO:0000256" key="3">
    <source>
        <dbReference type="ARBA" id="ARBA00012663"/>
    </source>
</evidence>
<evidence type="ECO:0000256" key="6">
    <source>
        <dbReference type="PIRSR" id="PIRSR625705-1"/>
    </source>
</evidence>
<dbReference type="GO" id="GO:0005975">
    <property type="term" value="P:carbohydrate metabolic process"/>
    <property type="evidence" value="ECO:0007669"/>
    <property type="project" value="InterPro"/>
</dbReference>
<protein>
    <recommendedName>
        <fullName evidence="3">beta-N-acetylhexosaminidase</fullName>
        <ecNumber evidence="3">3.2.1.52</ecNumber>
    </recommendedName>
</protein>
<gene>
    <name evidence="10" type="ORF">AUJ66_02160</name>
</gene>
<dbReference type="Pfam" id="PF02838">
    <property type="entry name" value="Glyco_hydro_20b"/>
    <property type="match status" value="1"/>
</dbReference>
<dbReference type="PANTHER" id="PTHR22600">
    <property type="entry name" value="BETA-HEXOSAMINIDASE"/>
    <property type="match status" value="1"/>
</dbReference>
<dbReference type="InterPro" id="IPR015883">
    <property type="entry name" value="Glyco_hydro_20_cat"/>
</dbReference>
<evidence type="ECO:0000313" key="11">
    <source>
        <dbReference type="Proteomes" id="UP000182278"/>
    </source>
</evidence>
<dbReference type="SUPFAM" id="SSF55545">
    <property type="entry name" value="beta-N-acetylhexosaminidase-like domain"/>
    <property type="match status" value="1"/>
</dbReference>
<evidence type="ECO:0000256" key="5">
    <source>
        <dbReference type="ARBA" id="ARBA00023295"/>
    </source>
</evidence>
<dbReference type="Pfam" id="PF00728">
    <property type="entry name" value="Glyco_hydro_20"/>
    <property type="match status" value="1"/>
</dbReference>
<feature type="coiled-coil region" evidence="7">
    <location>
        <begin position="518"/>
        <end position="545"/>
    </location>
</feature>
<dbReference type="InterPro" id="IPR015882">
    <property type="entry name" value="HEX_bac_N"/>
</dbReference>
<name>A0A1J4SEJ8_9BACT</name>
<keyword evidence="5" id="KW-0326">Glycosidase</keyword>
<dbReference type="EMBL" id="MNUO01000033">
    <property type="protein sequence ID" value="OIN97857.1"/>
    <property type="molecule type" value="Genomic_DNA"/>
</dbReference>
<dbReference type="AlphaFoldDB" id="A0A1J4SEJ8"/>
<proteinExistence type="inferred from homology"/>
<dbReference type="InterPro" id="IPR025705">
    <property type="entry name" value="Beta_hexosaminidase_sua/sub"/>
</dbReference>
<evidence type="ECO:0000259" key="9">
    <source>
        <dbReference type="Pfam" id="PF02838"/>
    </source>
</evidence>
<dbReference type="EC" id="3.2.1.52" evidence="3"/>
<keyword evidence="4" id="KW-0378">Hydrolase</keyword>